<keyword evidence="1" id="KW-1133">Transmembrane helix</keyword>
<feature type="transmembrane region" description="Helical" evidence="1">
    <location>
        <begin position="58"/>
        <end position="74"/>
    </location>
</feature>
<keyword evidence="1" id="KW-0812">Transmembrane</keyword>
<dbReference type="Proteomes" id="UP000051789">
    <property type="component" value="Unassembled WGS sequence"/>
</dbReference>
<proteinExistence type="predicted"/>
<comment type="caution">
    <text evidence="2">The sequence shown here is derived from an EMBL/GenBank/DDBJ whole genome shotgun (WGS) entry which is preliminary data.</text>
</comment>
<sequence length="77" mass="8752">MNFEAQALYGMVVIAVTVSNLFLYRSVIRTARRNRWLVWDIVIKCVALGLSALYPPTIMFVTLIAGVFWAIMSVKEI</sequence>
<feature type="transmembrane region" description="Helical" evidence="1">
    <location>
        <begin position="6"/>
        <end position="24"/>
    </location>
</feature>
<name>A0A0R2CDK0_9LACO</name>
<reference evidence="2 3" key="1">
    <citation type="journal article" date="2015" name="Genome Announc.">
        <title>Expanding the biotechnology potential of lactobacilli through comparative genomics of 213 strains and associated genera.</title>
        <authorList>
            <person name="Sun Z."/>
            <person name="Harris H.M."/>
            <person name="McCann A."/>
            <person name="Guo C."/>
            <person name="Argimon S."/>
            <person name="Zhang W."/>
            <person name="Yang X."/>
            <person name="Jeffery I.B."/>
            <person name="Cooney J.C."/>
            <person name="Kagawa T.F."/>
            <person name="Liu W."/>
            <person name="Song Y."/>
            <person name="Salvetti E."/>
            <person name="Wrobel A."/>
            <person name="Rasinkangas P."/>
            <person name="Parkhill J."/>
            <person name="Rea M.C."/>
            <person name="O'Sullivan O."/>
            <person name="Ritari J."/>
            <person name="Douillard F.P."/>
            <person name="Paul Ross R."/>
            <person name="Yang R."/>
            <person name="Briner A.E."/>
            <person name="Felis G.E."/>
            <person name="de Vos W.M."/>
            <person name="Barrangou R."/>
            <person name="Klaenhammer T.R."/>
            <person name="Caufield P.W."/>
            <person name="Cui Y."/>
            <person name="Zhang H."/>
            <person name="O'Toole P.W."/>
        </authorList>
    </citation>
    <scope>NUCLEOTIDE SEQUENCE [LARGE SCALE GENOMIC DNA]</scope>
    <source>
        <strain evidence="2 3">DSM 22698</strain>
    </source>
</reference>
<evidence type="ECO:0000313" key="3">
    <source>
        <dbReference type="Proteomes" id="UP000051789"/>
    </source>
</evidence>
<accession>A0A0R2CDK0</accession>
<organism evidence="2 3">
    <name type="scientific">Lacticaseibacillus thailandensis DSM 22698 = JCM 13996</name>
    <dbReference type="NCBI Taxonomy" id="1423810"/>
    <lineage>
        <taxon>Bacteria</taxon>
        <taxon>Bacillati</taxon>
        <taxon>Bacillota</taxon>
        <taxon>Bacilli</taxon>
        <taxon>Lactobacillales</taxon>
        <taxon>Lactobacillaceae</taxon>
        <taxon>Lacticaseibacillus</taxon>
    </lineage>
</organism>
<evidence type="ECO:0000256" key="1">
    <source>
        <dbReference type="SAM" id="Phobius"/>
    </source>
</evidence>
<gene>
    <name evidence="2" type="ORF">FD19_GL000354</name>
</gene>
<keyword evidence="3" id="KW-1185">Reference proteome</keyword>
<keyword evidence="1" id="KW-0472">Membrane</keyword>
<evidence type="ECO:0000313" key="2">
    <source>
        <dbReference type="EMBL" id="KRM88068.1"/>
    </source>
</evidence>
<dbReference type="AlphaFoldDB" id="A0A0R2CDK0"/>
<dbReference type="PATRIC" id="fig|1423810.4.peg.358"/>
<protein>
    <submittedName>
        <fullName evidence="2">Uncharacterized protein</fullName>
    </submittedName>
</protein>
<dbReference type="EMBL" id="AYZK01000001">
    <property type="protein sequence ID" value="KRM88068.1"/>
    <property type="molecule type" value="Genomic_DNA"/>
</dbReference>